<evidence type="ECO:0000313" key="1">
    <source>
        <dbReference type="EMBL" id="CEK87823.1"/>
    </source>
</evidence>
<gene>
    <name evidence="1" type="primary">ORF161565</name>
</gene>
<organism evidence="1">
    <name type="scientific">Arion vulgaris</name>
    <dbReference type="NCBI Taxonomy" id="1028688"/>
    <lineage>
        <taxon>Eukaryota</taxon>
        <taxon>Metazoa</taxon>
        <taxon>Spiralia</taxon>
        <taxon>Lophotrochozoa</taxon>
        <taxon>Mollusca</taxon>
        <taxon>Gastropoda</taxon>
        <taxon>Heterobranchia</taxon>
        <taxon>Euthyneura</taxon>
        <taxon>Panpulmonata</taxon>
        <taxon>Eupulmonata</taxon>
        <taxon>Stylommatophora</taxon>
        <taxon>Helicina</taxon>
        <taxon>Arionoidea</taxon>
        <taxon>Arionidae</taxon>
        <taxon>Arion</taxon>
    </lineage>
</organism>
<protein>
    <submittedName>
        <fullName evidence="1">Uncharacterized protein</fullName>
    </submittedName>
</protein>
<dbReference type="AlphaFoldDB" id="A0A0B7B452"/>
<dbReference type="EMBL" id="HACG01040958">
    <property type="protein sequence ID" value="CEK87823.1"/>
    <property type="molecule type" value="Transcribed_RNA"/>
</dbReference>
<accession>A0A0B7B452</accession>
<sequence>MCWTKAEKSFKSTDYSREMLVSSVIEPVKHCCHQHQIIRQSHPTLCALNCYHQRRSNDYILQHTQFIINLNVTDNSYHY</sequence>
<name>A0A0B7B452_9EUPU</name>
<reference evidence="1" key="1">
    <citation type="submission" date="2014-12" db="EMBL/GenBank/DDBJ databases">
        <title>Insight into the proteome of Arion vulgaris.</title>
        <authorList>
            <person name="Aradska J."/>
            <person name="Bulat T."/>
            <person name="Smidak R."/>
            <person name="Sarate P."/>
            <person name="Gangsoo J."/>
            <person name="Sialana F."/>
            <person name="Bilban M."/>
            <person name="Lubec G."/>
        </authorList>
    </citation>
    <scope>NUCLEOTIDE SEQUENCE</scope>
    <source>
        <tissue evidence="1">Skin</tissue>
    </source>
</reference>
<proteinExistence type="predicted"/>